<comment type="caution">
    <text evidence="1">The sequence shown here is derived from an EMBL/GenBank/DDBJ whole genome shotgun (WGS) entry which is preliminary data.</text>
</comment>
<name>A0AAV7LDJ8_PLEWA</name>
<reference evidence="1" key="1">
    <citation type="journal article" date="2022" name="bioRxiv">
        <title>Sequencing and chromosome-scale assembly of the giantPleurodeles waltlgenome.</title>
        <authorList>
            <person name="Brown T."/>
            <person name="Elewa A."/>
            <person name="Iarovenko S."/>
            <person name="Subramanian E."/>
            <person name="Araus A.J."/>
            <person name="Petzold A."/>
            <person name="Susuki M."/>
            <person name="Suzuki K.-i.T."/>
            <person name="Hayashi T."/>
            <person name="Toyoda A."/>
            <person name="Oliveira C."/>
            <person name="Osipova E."/>
            <person name="Leigh N.D."/>
            <person name="Simon A."/>
            <person name="Yun M.H."/>
        </authorList>
    </citation>
    <scope>NUCLEOTIDE SEQUENCE</scope>
    <source>
        <strain evidence="1">20211129_DDA</strain>
        <tissue evidence="1">Liver</tissue>
    </source>
</reference>
<sequence>MARTVSDHSPLLLTVQWGRKRSTIPTWCLQSEALLDQPFREELNTCIRQYWDLNAGSTDSRATEWDAQKVVVRGHCLSASWGACRSLHTEVVTLEKELRALEVAVAQTGASLETLRAKRGMYEEADQCLRQHDYNYHLTVEEIGVAIAQMACNKTPGTDGLPIEYYVTYAWHLSGHLLSVFEEAWTRGILPLSQTEALVVVLPKQGRDPTDMRSYRFWLRCWLTDLPL</sequence>
<dbReference type="AlphaFoldDB" id="A0AAV7LDJ8"/>
<dbReference type="Proteomes" id="UP001066276">
    <property type="component" value="Chromosome 11"/>
</dbReference>
<protein>
    <recommendedName>
        <fullName evidence="3">Tick transposon</fullName>
    </recommendedName>
</protein>
<evidence type="ECO:0000313" key="1">
    <source>
        <dbReference type="EMBL" id="KAJ1088540.1"/>
    </source>
</evidence>
<accession>A0AAV7LDJ8</accession>
<evidence type="ECO:0000313" key="2">
    <source>
        <dbReference type="Proteomes" id="UP001066276"/>
    </source>
</evidence>
<evidence type="ECO:0008006" key="3">
    <source>
        <dbReference type="Google" id="ProtNLM"/>
    </source>
</evidence>
<organism evidence="1 2">
    <name type="scientific">Pleurodeles waltl</name>
    <name type="common">Iberian ribbed newt</name>
    <dbReference type="NCBI Taxonomy" id="8319"/>
    <lineage>
        <taxon>Eukaryota</taxon>
        <taxon>Metazoa</taxon>
        <taxon>Chordata</taxon>
        <taxon>Craniata</taxon>
        <taxon>Vertebrata</taxon>
        <taxon>Euteleostomi</taxon>
        <taxon>Amphibia</taxon>
        <taxon>Batrachia</taxon>
        <taxon>Caudata</taxon>
        <taxon>Salamandroidea</taxon>
        <taxon>Salamandridae</taxon>
        <taxon>Pleurodelinae</taxon>
        <taxon>Pleurodeles</taxon>
    </lineage>
</organism>
<dbReference type="PANTHER" id="PTHR19446">
    <property type="entry name" value="REVERSE TRANSCRIPTASES"/>
    <property type="match status" value="1"/>
</dbReference>
<dbReference type="EMBL" id="JANPWB010000015">
    <property type="protein sequence ID" value="KAJ1088540.1"/>
    <property type="molecule type" value="Genomic_DNA"/>
</dbReference>
<keyword evidence="2" id="KW-1185">Reference proteome</keyword>
<proteinExistence type="predicted"/>
<gene>
    <name evidence="1" type="ORF">NDU88_001697</name>
</gene>